<dbReference type="GO" id="GO:0016779">
    <property type="term" value="F:nucleotidyltransferase activity"/>
    <property type="evidence" value="ECO:0007669"/>
    <property type="project" value="UniProtKB-KW"/>
</dbReference>
<dbReference type="EMBL" id="VDUW01000017">
    <property type="protein sequence ID" value="TXL57799.1"/>
    <property type="molecule type" value="Genomic_DNA"/>
</dbReference>
<keyword evidence="2" id="KW-1185">Reference proteome</keyword>
<organism evidence="1 2">
    <name type="scientific">Cerasibacillus terrae</name>
    <dbReference type="NCBI Taxonomy" id="2498845"/>
    <lineage>
        <taxon>Bacteria</taxon>
        <taxon>Bacillati</taxon>
        <taxon>Bacillota</taxon>
        <taxon>Bacilli</taxon>
        <taxon>Bacillales</taxon>
        <taxon>Bacillaceae</taxon>
        <taxon>Cerasibacillus</taxon>
    </lineage>
</organism>
<dbReference type="RefSeq" id="WP_147670720.1">
    <property type="nucleotide sequence ID" value="NZ_VDUW01000017.1"/>
</dbReference>
<dbReference type="InterPro" id="IPR007530">
    <property type="entry name" value="Aminoglycoside_adenylylTfrase"/>
</dbReference>
<comment type="caution">
    <text evidence="1">The sequence shown here is derived from an EMBL/GenBank/DDBJ whole genome shotgun (WGS) entry which is preliminary data.</text>
</comment>
<evidence type="ECO:0000313" key="1">
    <source>
        <dbReference type="EMBL" id="TXL57799.1"/>
    </source>
</evidence>
<protein>
    <submittedName>
        <fullName evidence="1">Aminoglycoside 6-adenylyltransferase</fullName>
    </submittedName>
</protein>
<gene>
    <name evidence="1" type="primary">ant(6)</name>
    <name evidence="1" type="ORF">FHP05_14850</name>
</gene>
<dbReference type="PIRSF" id="PIRSF000812">
    <property type="entry name" value="AAD"/>
    <property type="match status" value="1"/>
</dbReference>
<keyword evidence="1" id="KW-0808">Transferase</keyword>
<name>A0A5C8NGB9_9BACI</name>
<dbReference type="AlphaFoldDB" id="A0A5C8NGB9"/>
<dbReference type="Gene3D" id="1.20.120.330">
    <property type="entry name" value="Nucleotidyltransferases domain 2"/>
    <property type="match status" value="1"/>
</dbReference>
<dbReference type="SUPFAM" id="SSF81631">
    <property type="entry name" value="PAP/OAS1 substrate-binding domain"/>
    <property type="match status" value="1"/>
</dbReference>
<dbReference type="SUPFAM" id="SSF81301">
    <property type="entry name" value="Nucleotidyltransferase"/>
    <property type="match status" value="1"/>
</dbReference>
<accession>A0A5C8NGB9</accession>
<dbReference type="Gene3D" id="3.30.460.10">
    <property type="entry name" value="Beta Polymerase, domain 2"/>
    <property type="match status" value="1"/>
</dbReference>
<dbReference type="Pfam" id="PF04439">
    <property type="entry name" value="Adenyl_transf"/>
    <property type="match status" value="1"/>
</dbReference>
<dbReference type="InterPro" id="IPR043519">
    <property type="entry name" value="NT_sf"/>
</dbReference>
<sequence length="293" mass="34794">MRSEERIFDLITNIAENDERIRAVYMNGSRTNPNVPKDIFQDYDVVFVVTEIVSFIKNDCWINIFGDILMVQEPDKLDKSVGKDMNFNYTYAYLMLFTDGNRIDLRLQTQKEMLSEYGEDKLTIPLIDKDEILPPIPSPTDIDYHIKKPTEGKFESCTSNFWWCLQNVAKGIWRDELPYAKSMYEYTTRDALDKMVNWWIGIEQNFQVSTGKFGKYFKKYLPKSYWMMYQETYSNSDYTQMWHSIFIACDLFRNLSQDVAAHFNYPYPIKYDNNITKFLSHIKELPADAKKIY</sequence>
<keyword evidence="1" id="KW-0548">Nucleotidyltransferase</keyword>
<dbReference type="Proteomes" id="UP000321574">
    <property type="component" value="Unassembled WGS sequence"/>
</dbReference>
<proteinExistence type="predicted"/>
<dbReference type="OrthoDB" id="9776406at2"/>
<reference evidence="1 2" key="1">
    <citation type="submission" date="2019-06" db="EMBL/GenBank/DDBJ databases">
        <title>Cerasibacillus sp. nov., isolated from maize field.</title>
        <authorList>
            <person name="Lin S.-Y."/>
            <person name="Tsai C.-F."/>
            <person name="Young C.-C."/>
        </authorList>
    </citation>
    <scope>NUCLEOTIDE SEQUENCE [LARGE SCALE GENOMIC DNA]</scope>
    <source>
        <strain evidence="1 2">CC-CFT480</strain>
    </source>
</reference>
<evidence type="ECO:0000313" key="2">
    <source>
        <dbReference type="Proteomes" id="UP000321574"/>
    </source>
</evidence>